<dbReference type="PROSITE" id="PS00652">
    <property type="entry name" value="TNFR_NGFR_1"/>
    <property type="match status" value="2"/>
</dbReference>
<feature type="transmembrane region" description="Helical" evidence="2">
    <location>
        <begin position="192"/>
        <end position="212"/>
    </location>
</feature>
<keyword evidence="2" id="KW-0812">Transmembrane</keyword>
<evidence type="ECO:0000256" key="1">
    <source>
        <dbReference type="PROSITE-ProRule" id="PRU00206"/>
    </source>
</evidence>
<dbReference type="GeneTree" id="ENSGT00950000183126"/>
<dbReference type="SMART" id="SM01411">
    <property type="entry name" value="Ephrin_rec_like"/>
    <property type="match status" value="2"/>
</dbReference>
<feature type="chain" id="PRO_5003579947" description="TNFR-Cys domain-containing protein" evidence="3">
    <location>
        <begin position="25"/>
        <end position="219"/>
    </location>
</feature>
<dbReference type="Proteomes" id="UP000008672">
    <property type="component" value="Unassembled WGS sequence"/>
</dbReference>
<reference evidence="5" key="2">
    <citation type="submission" date="2025-08" db="UniProtKB">
        <authorList>
            <consortium name="Ensembl"/>
        </authorList>
    </citation>
    <scope>IDENTIFICATION</scope>
</reference>
<dbReference type="Bgee" id="ENSLACG00000016638">
    <property type="expression patterns" value="Expressed in pelvic fin"/>
</dbReference>
<dbReference type="eggNOG" id="ENOG502S1XZ">
    <property type="taxonomic scope" value="Eukaryota"/>
</dbReference>
<name>H3BAI7_LATCH</name>
<dbReference type="SUPFAM" id="SSF57586">
    <property type="entry name" value="TNF receptor-like"/>
    <property type="match status" value="2"/>
</dbReference>
<feature type="signal peptide" evidence="3">
    <location>
        <begin position="1"/>
        <end position="24"/>
    </location>
</feature>
<keyword evidence="2" id="KW-1133">Transmembrane helix</keyword>
<keyword evidence="3" id="KW-0732">Signal</keyword>
<dbReference type="GO" id="GO:0002720">
    <property type="term" value="P:positive regulation of cytokine production involved in immune response"/>
    <property type="evidence" value="ECO:0007669"/>
    <property type="project" value="TreeGrafter"/>
</dbReference>
<reference evidence="6" key="1">
    <citation type="submission" date="2011-08" db="EMBL/GenBank/DDBJ databases">
        <title>The draft genome of Latimeria chalumnae.</title>
        <authorList>
            <person name="Di Palma F."/>
            <person name="Alfoldi J."/>
            <person name="Johnson J."/>
            <person name="Berlin A."/>
            <person name="Gnerre S."/>
            <person name="Jaffe D."/>
            <person name="MacCallum I."/>
            <person name="Young S."/>
            <person name="Walker B.J."/>
            <person name="Lander E."/>
            <person name="Lindblad-Toh K."/>
        </authorList>
    </citation>
    <scope>NUCLEOTIDE SEQUENCE [LARGE SCALE GENOMIC DNA]</scope>
    <source>
        <strain evidence="6">Wild caught</strain>
    </source>
</reference>
<feature type="repeat" description="TNFR-Cys" evidence="1">
    <location>
        <begin position="63"/>
        <end position="105"/>
    </location>
</feature>
<dbReference type="EMBL" id="AFYH01001262">
    <property type="status" value="NOT_ANNOTATED_CDS"/>
    <property type="molecule type" value="Genomic_DNA"/>
</dbReference>
<evidence type="ECO:0000313" key="6">
    <source>
        <dbReference type="Proteomes" id="UP000008672"/>
    </source>
</evidence>
<feature type="disulfide bond" evidence="1">
    <location>
        <begin position="64"/>
        <end position="79"/>
    </location>
</feature>
<dbReference type="Pfam" id="PF00020">
    <property type="entry name" value="TNFR_c6"/>
    <property type="match status" value="2"/>
</dbReference>
<dbReference type="OMA" id="TYTQCES"/>
<evidence type="ECO:0000313" key="5">
    <source>
        <dbReference type="Ensembl" id="ENSLACP00000018908.1"/>
    </source>
</evidence>
<proteinExistence type="predicted"/>
<feature type="domain" description="TNFR-Cys" evidence="4">
    <location>
        <begin position="63"/>
        <end position="105"/>
    </location>
</feature>
<dbReference type="EMBL" id="AFYH01001263">
    <property type="status" value="NOT_ANNOTATED_CDS"/>
    <property type="molecule type" value="Genomic_DNA"/>
</dbReference>
<dbReference type="EMBL" id="AFYH01001265">
    <property type="status" value="NOT_ANNOTATED_CDS"/>
    <property type="molecule type" value="Genomic_DNA"/>
</dbReference>
<evidence type="ECO:0000256" key="3">
    <source>
        <dbReference type="SAM" id="SignalP"/>
    </source>
</evidence>
<dbReference type="STRING" id="7897.ENSLACP00000018908"/>
<organism evidence="5 6">
    <name type="scientific">Latimeria chalumnae</name>
    <name type="common">Coelacanth</name>
    <dbReference type="NCBI Taxonomy" id="7897"/>
    <lineage>
        <taxon>Eukaryota</taxon>
        <taxon>Metazoa</taxon>
        <taxon>Chordata</taxon>
        <taxon>Craniata</taxon>
        <taxon>Vertebrata</taxon>
        <taxon>Euteleostomi</taxon>
        <taxon>Coelacanthiformes</taxon>
        <taxon>Coelacanthidae</taxon>
        <taxon>Latimeria</taxon>
    </lineage>
</organism>
<accession>H3BAI7</accession>
<dbReference type="SMART" id="SM00208">
    <property type="entry name" value="TNFR"/>
    <property type="match status" value="4"/>
</dbReference>
<dbReference type="GO" id="GO:2000406">
    <property type="term" value="P:positive regulation of T cell migration"/>
    <property type="evidence" value="ECO:0007669"/>
    <property type="project" value="TreeGrafter"/>
</dbReference>
<dbReference type="Ensembl" id="ENSLACT00000019041.1">
    <property type="protein sequence ID" value="ENSLACP00000018908.1"/>
    <property type="gene ID" value="ENSLACG00000016638.1"/>
</dbReference>
<dbReference type="GO" id="GO:0009897">
    <property type="term" value="C:external side of plasma membrane"/>
    <property type="evidence" value="ECO:0007669"/>
    <property type="project" value="TreeGrafter"/>
</dbReference>
<dbReference type="AlphaFoldDB" id="H3BAI7"/>
<comment type="caution">
    <text evidence="1">Lacks conserved residue(s) required for the propagation of feature annotation.</text>
</comment>
<evidence type="ECO:0000259" key="4">
    <source>
        <dbReference type="PROSITE" id="PS50050"/>
    </source>
</evidence>
<dbReference type="GO" id="GO:0046642">
    <property type="term" value="P:negative regulation of alpha-beta T cell proliferation"/>
    <property type="evidence" value="ECO:0007669"/>
    <property type="project" value="TreeGrafter"/>
</dbReference>
<dbReference type="InParanoid" id="H3BAI7"/>
<keyword evidence="6" id="KW-1185">Reference proteome</keyword>
<sequence>FLNFFFFFFKCKITIFVLLSVMFAQPECEQAHYLHHGICCPMCYPGTYVSHHCSETKSTDCDKCPSGTYAAEPNKKTECFPCLVCKEDLGMYSVEDCNNTKDTVCDCLEGHHCNKITPEGCRDCQRHKTCPPGEYVKRPGTYRFDILCLLCPNGTYSDTEDSKTCKPWTNCTAHSYLKSNPGTFTSDTQCKLHWAIVLLILLLISFIIWVVWRKKTGMS</sequence>
<dbReference type="InterPro" id="IPR001368">
    <property type="entry name" value="TNFR/NGFR_Cys_rich_reg"/>
</dbReference>
<dbReference type="GO" id="GO:0050829">
    <property type="term" value="P:defense response to Gram-negative bacterium"/>
    <property type="evidence" value="ECO:0007669"/>
    <property type="project" value="TreeGrafter"/>
</dbReference>
<dbReference type="GO" id="GO:0050830">
    <property type="term" value="P:defense response to Gram-positive bacterium"/>
    <property type="evidence" value="ECO:0007669"/>
    <property type="project" value="TreeGrafter"/>
</dbReference>
<dbReference type="PROSITE" id="PS50050">
    <property type="entry name" value="TNFR_NGFR_2"/>
    <property type="match status" value="1"/>
</dbReference>
<dbReference type="Gene3D" id="2.10.50.10">
    <property type="entry name" value="Tumor Necrosis Factor Receptor, subunit A, domain 2"/>
    <property type="match status" value="3"/>
</dbReference>
<dbReference type="PANTHER" id="PTHR46838">
    <property type="entry name" value="TUMOR NECROSIS FACTOR RECEPTOR SUPERFAMILY MEMBER 14"/>
    <property type="match status" value="1"/>
</dbReference>
<dbReference type="FunFam" id="2.10.50.10:FF:000007">
    <property type="entry name" value="TNF receptor superfamily member 14"/>
    <property type="match status" value="1"/>
</dbReference>
<dbReference type="EMBL" id="AFYH01001264">
    <property type="status" value="NOT_ANNOTATED_CDS"/>
    <property type="molecule type" value="Genomic_DNA"/>
</dbReference>
<evidence type="ECO:0000256" key="2">
    <source>
        <dbReference type="SAM" id="Phobius"/>
    </source>
</evidence>
<reference evidence="5" key="3">
    <citation type="submission" date="2025-09" db="UniProtKB">
        <authorList>
            <consortium name="Ensembl"/>
        </authorList>
    </citation>
    <scope>IDENTIFICATION</scope>
</reference>
<dbReference type="HOGENOM" id="CLU_052667_2_0_1"/>
<keyword evidence="1" id="KW-1015">Disulfide bond</keyword>
<keyword evidence="2" id="KW-0472">Membrane</keyword>
<protein>
    <recommendedName>
        <fullName evidence="4">TNFR-Cys domain-containing protein</fullName>
    </recommendedName>
</protein>
<dbReference type="PANTHER" id="PTHR46838:SF1">
    <property type="entry name" value="TUMOR NECROSIS FACTOR RECEPTOR SUPERFAMILY MEMBER 14"/>
    <property type="match status" value="1"/>
</dbReference>